<dbReference type="EMBL" id="GBXM01046350">
    <property type="protein sequence ID" value="JAH62227.1"/>
    <property type="molecule type" value="Transcribed_RNA"/>
</dbReference>
<reference evidence="1" key="1">
    <citation type="submission" date="2014-11" db="EMBL/GenBank/DDBJ databases">
        <authorList>
            <person name="Amaro Gonzalez C."/>
        </authorList>
    </citation>
    <scope>NUCLEOTIDE SEQUENCE</scope>
</reference>
<evidence type="ECO:0000313" key="1">
    <source>
        <dbReference type="EMBL" id="JAH62227.1"/>
    </source>
</evidence>
<sequence length="32" mass="3396">MSSGTVSVIAVFLVTSLKTVPLFQIVQFGRVA</sequence>
<organism evidence="1">
    <name type="scientific">Anguilla anguilla</name>
    <name type="common">European freshwater eel</name>
    <name type="synonym">Muraena anguilla</name>
    <dbReference type="NCBI Taxonomy" id="7936"/>
    <lineage>
        <taxon>Eukaryota</taxon>
        <taxon>Metazoa</taxon>
        <taxon>Chordata</taxon>
        <taxon>Craniata</taxon>
        <taxon>Vertebrata</taxon>
        <taxon>Euteleostomi</taxon>
        <taxon>Actinopterygii</taxon>
        <taxon>Neopterygii</taxon>
        <taxon>Teleostei</taxon>
        <taxon>Anguilliformes</taxon>
        <taxon>Anguillidae</taxon>
        <taxon>Anguilla</taxon>
    </lineage>
</organism>
<name>A0A0E9U943_ANGAN</name>
<protein>
    <submittedName>
        <fullName evidence="1">Uncharacterized protein</fullName>
    </submittedName>
</protein>
<accession>A0A0E9U943</accession>
<reference evidence="1" key="2">
    <citation type="journal article" date="2015" name="Fish Shellfish Immunol.">
        <title>Early steps in the European eel (Anguilla anguilla)-Vibrio vulnificus interaction in the gills: Role of the RtxA13 toxin.</title>
        <authorList>
            <person name="Callol A."/>
            <person name="Pajuelo D."/>
            <person name="Ebbesson L."/>
            <person name="Teles M."/>
            <person name="MacKenzie S."/>
            <person name="Amaro C."/>
        </authorList>
    </citation>
    <scope>NUCLEOTIDE SEQUENCE</scope>
</reference>
<dbReference type="AlphaFoldDB" id="A0A0E9U943"/>
<proteinExistence type="predicted"/>